<evidence type="ECO:0000313" key="1">
    <source>
        <dbReference type="EMBL" id="EDZ94268.1"/>
    </source>
</evidence>
<evidence type="ECO:0000313" key="2">
    <source>
        <dbReference type="Proteomes" id="UP000004061"/>
    </source>
</evidence>
<dbReference type="AlphaFoldDB" id="B5W2I6"/>
<dbReference type="Proteomes" id="UP000004061">
    <property type="component" value="Unassembled WGS sequence"/>
</dbReference>
<gene>
    <name evidence="1" type="ORF">AmaxDRAFT_2980</name>
</gene>
<protein>
    <submittedName>
        <fullName evidence="1">Uncharacterized protein</fullName>
    </submittedName>
</protein>
<accession>B5W2I6</accession>
<keyword evidence="2" id="KW-1185">Reference proteome</keyword>
<reference evidence="1 2" key="1">
    <citation type="journal article" date="2011" name="Appl. Environ. Microbiol.">
        <title>Contribution of a Sodium Ion Gradient to Energy Conservation during Fermentation in the Cyanobacterium Arthrospira (Spirulina) maxima CS-328.</title>
        <authorList>
            <person name="Carrieri D."/>
            <person name="Ananyev G."/>
            <person name="Lenz O."/>
            <person name="Bryant D.A."/>
            <person name="Dismukes G.C."/>
        </authorList>
    </citation>
    <scope>NUCLEOTIDE SEQUENCE [LARGE SCALE GENOMIC DNA]</scope>
    <source>
        <strain evidence="1 2">CS-328</strain>
    </source>
</reference>
<name>B5W2I6_LIMMA</name>
<organism evidence="1 2">
    <name type="scientific">Limnospira maxima CS-328</name>
    <dbReference type="NCBI Taxonomy" id="513049"/>
    <lineage>
        <taxon>Bacteria</taxon>
        <taxon>Bacillati</taxon>
        <taxon>Cyanobacteriota</taxon>
        <taxon>Cyanophyceae</taxon>
        <taxon>Oscillatoriophycideae</taxon>
        <taxon>Oscillatoriales</taxon>
        <taxon>Sirenicapillariaceae</taxon>
        <taxon>Limnospira</taxon>
    </lineage>
</organism>
<proteinExistence type="predicted"/>
<sequence length="39" mass="4446">MTIKATANNLLIFILSVPDKICVFCLQMLIYPLMSLLIF</sequence>
<comment type="caution">
    <text evidence="1">The sequence shown here is derived from an EMBL/GenBank/DDBJ whole genome shotgun (WGS) entry which is preliminary data.</text>
</comment>
<dbReference type="EMBL" id="ABYK01000021">
    <property type="protein sequence ID" value="EDZ94268.1"/>
    <property type="molecule type" value="Genomic_DNA"/>
</dbReference>